<reference evidence="9 13" key="1">
    <citation type="submission" date="2016-10" db="EMBL/GenBank/DDBJ databases">
        <authorList>
            <person name="de Groot N.N."/>
        </authorList>
    </citation>
    <scope>NUCLEOTIDE SEQUENCE [LARGE SCALE GENOMIC DNA]</scope>
    <source>
        <strain evidence="9 13">WG7</strain>
    </source>
</reference>
<evidence type="ECO:0000313" key="12">
    <source>
        <dbReference type="Proteomes" id="UP000198612"/>
    </source>
</evidence>
<dbReference type="InterPro" id="IPR001204">
    <property type="entry name" value="Phos_transporter"/>
</dbReference>
<keyword evidence="4 6" id="KW-1133">Transmembrane helix</keyword>
<dbReference type="EMBL" id="FOHG01000022">
    <property type="protein sequence ID" value="SET06672.1"/>
    <property type="molecule type" value="Genomic_DNA"/>
</dbReference>
<protein>
    <submittedName>
        <fullName evidence="7">Inorganic phosphate transporter, PiT family</fullName>
    </submittedName>
    <submittedName>
        <fullName evidence="11">PiT family inorganic phosphate transporter</fullName>
    </submittedName>
</protein>
<dbReference type="Proteomes" id="UP000199519">
    <property type="component" value="Unassembled WGS sequence"/>
</dbReference>
<dbReference type="PANTHER" id="PTHR11101:SF80">
    <property type="entry name" value="PHOSPHATE TRANSPORTER"/>
    <property type="match status" value="1"/>
</dbReference>
<feature type="transmembrane region" description="Helical" evidence="6">
    <location>
        <begin position="316"/>
        <end position="338"/>
    </location>
</feature>
<dbReference type="Proteomes" id="UP000295758">
    <property type="component" value="Unassembled WGS sequence"/>
</dbReference>
<keyword evidence="2" id="KW-0813">Transport</keyword>
<dbReference type="STRING" id="54121.SAMN04515653_10256"/>
<evidence type="ECO:0000256" key="6">
    <source>
        <dbReference type="SAM" id="Phobius"/>
    </source>
</evidence>
<evidence type="ECO:0000256" key="2">
    <source>
        <dbReference type="ARBA" id="ARBA00022448"/>
    </source>
</evidence>
<evidence type="ECO:0000313" key="11">
    <source>
        <dbReference type="EMBL" id="TDS34622.1"/>
    </source>
</evidence>
<dbReference type="GO" id="GO:0005315">
    <property type="term" value="F:phosphate transmembrane transporter activity"/>
    <property type="evidence" value="ECO:0007669"/>
    <property type="project" value="InterPro"/>
</dbReference>
<name>A0A1G6M0X3_9FIRM</name>
<feature type="transmembrane region" description="Helical" evidence="6">
    <location>
        <begin position="70"/>
        <end position="90"/>
    </location>
</feature>
<gene>
    <name evidence="11" type="ORF">BY453_10256</name>
    <name evidence="7" type="ORF">SAMN04488597_10759</name>
    <name evidence="8" type="ORF">SAMN04488598_12216</name>
    <name evidence="10" type="ORF">SAMN04515652_12214</name>
    <name evidence="9" type="ORF">SAMN04515654_102130</name>
</gene>
<keyword evidence="5 6" id="KW-0472">Membrane</keyword>
<evidence type="ECO:0000313" key="14">
    <source>
        <dbReference type="Proteomes" id="UP000199519"/>
    </source>
</evidence>
<accession>A0A1G6M0X3</accession>
<proteinExistence type="predicted"/>
<comment type="subcellular location">
    <subcellularLocation>
        <location evidence="1">Membrane</location>
        <topology evidence="1">Multi-pass membrane protein</topology>
    </subcellularLocation>
</comment>
<feature type="transmembrane region" description="Helical" evidence="6">
    <location>
        <begin position="127"/>
        <end position="148"/>
    </location>
</feature>
<dbReference type="AlphaFoldDB" id="A0A1G6M0X3"/>
<dbReference type="Proteomes" id="UP000324896">
    <property type="component" value="Unassembled WGS sequence"/>
</dbReference>
<dbReference type="EMBL" id="FMYT01000007">
    <property type="protein sequence ID" value="SDC49119.1"/>
    <property type="molecule type" value="Genomic_DNA"/>
</dbReference>
<organism evidence="7 16">
    <name type="scientific">Halanaerobium congolense</name>
    <dbReference type="NCBI Taxonomy" id="54121"/>
    <lineage>
        <taxon>Bacteria</taxon>
        <taxon>Bacillati</taxon>
        <taxon>Bacillota</taxon>
        <taxon>Clostridia</taxon>
        <taxon>Halanaerobiales</taxon>
        <taxon>Halanaerobiaceae</taxon>
        <taxon>Halanaerobium</taxon>
    </lineage>
</organism>
<dbReference type="Proteomes" id="UP000198612">
    <property type="component" value="Unassembled WGS sequence"/>
</dbReference>
<evidence type="ECO:0000313" key="9">
    <source>
        <dbReference type="EMBL" id="SDI16554.1"/>
    </source>
</evidence>
<feature type="transmembrane region" description="Helical" evidence="6">
    <location>
        <begin position="39"/>
        <end position="58"/>
    </location>
</feature>
<feature type="transmembrane region" description="Helical" evidence="6">
    <location>
        <begin position="284"/>
        <end position="304"/>
    </location>
</feature>
<dbReference type="GO" id="GO:0016020">
    <property type="term" value="C:membrane"/>
    <property type="evidence" value="ECO:0007669"/>
    <property type="project" value="UniProtKB-SubCell"/>
</dbReference>
<evidence type="ECO:0000256" key="4">
    <source>
        <dbReference type="ARBA" id="ARBA00022989"/>
    </source>
</evidence>
<dbReference type="EMBL" id="FNEH01000002">
    <property type="protein sequence ID" value="SDI16554.1"/>
    <property type="molecule type" value="Genomic_DNA"/>
</dbReference>
<evidence type="ECO:0000313" key="15">
    <source>
        <dbReference type="Proteomes" id="UP000295758"/>
    </source>
</evidence>
<feature type="transmembrane region" description="Helical" evidence="6">
    <location>
        <begin position="242"/>
        <end position="264"/>
    </location>
</feature>
<feature type="transmembrane region" description="Helical" evidence="6">
    <location>
        <begin position="168"/>
        <end position="187"/>
    </location>
</feature>
<evidence type="ECO:0000256" key="3">
    <source>
        <dbReference type="ARBA" id="ARBA00022692"/>
    </source>
</evidence>
<evidence type="ECO:0000313" key="7">
    <source>
        <dbReference type="EMBL" id="SDC49119.1"/>
    </source>
</evidence>
<evidence type="ECO:0000313" key="10">
    <source>
        <dbReference type="EMBL" id="SET06672.1"/>
    </source>
</evidence>
<keyword evidence="14" id="KW-1185">Reference proteome</keyword>
<feature type="transmembrane region" description="Helical" evidence="6">
    <location>
        <begin position="207"/>
        <end position="230"/>
    </location>
</feature>
<dbReference type="PANTHER" id="PTHR11101">
    <property type="entry name" value="PHOSPHATE TRANSPORTER"/>
    <property type="match status" value="1"/>
</dbReference>
<keyword evidence="3 6" id="KW-0812">Transmembrane</keyword>
<sequence>MIEIMIYLSSGLFLGWSLGANDAANIFGTAVGSRMVKFSTAALIMTIFVILGAVVSGAGASHTLGALGQVGTLPAAFVVAFSAAVAVSWMTKLSLPVSTSHSIVGGIIGWNLYSGFATDLDVLREIVGAWIFSPILSGFFAVILYFIFKKSLNKAKIHLLHLDFYTRWGLLIVGAFGAYSLGANNIANVMGVFTGIMEVPNYNLGLLTFTGAQQLFLLGGIAISVGVVTYSKRVMLTVGSSIMDISPIGAFIVVLASSTTLFVFASSTLKDFLVMLNLPSLPLVPVSSSQAVVGAVLGLGLAKGGRNINFKLLGKIGVGWILTPITAALISFILLFFMQNVFIRSVI</sequence>
<evidence type="ECO:0000313" key="16">
    <source>
        <dbReference type="Proteomes" id="UP000324896"/>
    </source>
</evidence>
<evidence type="ECO:0000256" key="1">
    <source>
        <dbReference type="ARBA" id="ARBA00004141"/>
    </source>
</evidence>
<dbReference type="GO" id="GO:0035435">
    <property type="term" value="P:phosphate ion transmembrane transport"/>
    <property type="evidence" value="ECO:0007669"/>
    <property type="project" value="TreeGrafter"/>
</dbReference>
<evidence type="ECO:0000256" key="5">
    <source>
        <dbReference type="ARBA" id="ARBA00023136"/>
    </source>
</evidence>
<reference evidence="12 14" key="2">
    <citation type="submission" date="2016-10" db="EMBL/GenBank/DDBJ databases">
        <authorList>
            <person name="Varghese N."/>
            <person name="Submissions S."/>
        </authorList>
    </citation>
    <scope>NUCLEOTIDE SEQUENCE [LARGE SCALE GENOMIC DNA]</scope>
    <source>
        <strain evidence="7 16">WG10</strain>
        <strain evidence="8 14">WG2</strain>
        <strain evidence="10 12">WG5</strain>
    </source>
</reference>
<dbReference type="Pfam" id="PF01384">
    <property type="entry name" value="PHO4"/>
    <property type="match status" value="1"/>
</dbReference>
<evidence type="ECO:0000313" key="13">
    <source>
        <dbReference type="Proteomes" id="UP000198945"/>
    </source>
</evidence>
<dbReference type="EMBL" id="SOAA01000002">
    <property type="protein sequence ID" value="TDS34622.1"/>
    <property type="molecule type" value="Genomic_DNA"/>
</dbReference>
<evidence type="ECO:0000313" key="8">
    <source>
        <dbReference type="EMBL" id="SDF74072.1"/>
    </source>
</evidence>
<dbReference type="EMBL" id="FNBJ01000022">
    <property type="protein sequence ID" value="SDF74072.1"/>
    <property type="molecule type" value="Genomic_DNA"/>
</dbReference>
<dbReference type="Proteomes" id="UP000198945">
    <property type="component" value="Unassembled WGS sequence"/>
</dbReference>
<dbReference type="OrthoDB" id="19855at2"/>
<reference evidence="11 15" key="3">
    <citation type="submission" date="2019-03" db="EMBL/GenBank/DDBJ databases">
        <title>Deep subsurface shale carbon reservoir microbial communities from Ohio and West Virginia, USA.</title>
        <authorList>
            <person name="Wrighton K."/>
        </authorList>
    </citation>
    <scope>NUCLEOTIDE SEQUENCE [LARGE SCALE GENOMIC DNA]</scope>
    <source>
        <strain evidence="11 15">UTICA-S4D12</strain>
    </source>
</reference>
<dbReference type="RefSeq" id="WP_073156514.1">
    <property type="nucleotide sequence ID" value="NZ_FMYT01000007.1"/>
</dbReference>